<keyword evidence="3" id="KW-1185">Reference proteome</keyword>
<reference evidence="2 3" key="1">
    <citation type="submission" date="2016-11" db="EMBL/GenBank/DDBJ databases">
        <authorList>
            <person name="Jaros S."/>
            <person name="Januszkiewicz K."/>
            <person name="Wedrychowicz H."/>
        </authorList>
    </citation>
    <scope>NUCLEOTIDE SEQUENCE [LARGE SCALE GENOMIC DNA]</scope>
    <source>
        <strain evidence="2 3">DSM 17477</strain>
    </source>
</reference>
<accession>A0A1M6N2P6</accession>
<dbReference type="AlphaFoldDB" id="A0A1M6N2P6"/>
<feature type="non-terminal residue" evidence="2">
    <location>
        <position position="68"/>
    </location>
</feature>
<protein>
    <submittedName>
        <fullName evidence="2">Uncharacterized protein</fullName>
    </submittedName>
</protein>
<sequence length="68" mass="7557">MKRETQSKKSVVFDTLFIMMLCFATLLTTMLVQGGVIVGGEGGLSYIIKWPSFILTMGGVLLYTMYIL</sequence>
<feature type="transmembrane region" description="Helical" evidence="1">
    <location>
        <begin position="12"/>
        <end position="32"/>
    </location>
</feature>
<evidence type="ECO:0000256" key="1">
    <source>
        <dbReference type="SAM" id="Phobius"/>
    </source>
</evidence>
<organism evidence="2 3">
    <name type="scientific">Dethiosulfatibacter aminovorans DSM 17477</name>
    <dbReference type="NCBI Taxonomy" id="1121476"/>
    <lineage>
        <taxon>Bacteria</taxon>
        <taxon>Bacillati</taxon>
        <taxon>Bacillota</taxon>
        <taxon>Tissierellia</taxon>
        <taxon>Dethiosulfatibacter</taxon>
    </lineage>
</organism>
<keyword evidence="1" id="KW-1133">Transmembrane helix</keyword>
<dbReference type="STRING" id="1121476.SAMN02745751_03670"/>
<evidence type="ECO:0000313" key="2">
    <source>
        <dbReference type="EMBL" id="SHJ89999.1"/>
    </source>
</evidence>
<evidence type="ECO:0000313" key="3">
    <source>
        <dbReference type="Proteomes" id="UP000184052"/>
    </source>
</evidence>
<dbReference type="RefSeq" id="WP_073051131.1">
    <property type="nucleotide sequence ID" value="NZ_FQZL01000057.1"/>
</dbReference>
<feature type="transmembrane region" description="Helical" evidence="1">
    <location>
        <begin position="44"/>
        <end position="66"/>
    </location>
</feature>
<proteinExistence type="predicted"/>
<dbReference type="EMBL" id="FQZL01000057">
    <property type="protein sequence ID" value="SHJ89999.1"/>
    <property type="molecule type" value="Genomic_DNA"/>
</dbReference>
<keyword evidence="1" id="KW-0812">Transmembrane</keyword>
<keyword evidence="1" id="KW-0472">Membrane</keyword>
<gene>
    <name evidence="2" type="ORF">SAMN02745751_03670</name>
</gene>
<name>A0A1M6N2P6_9FIRM</name>
<dbReference type="Proteomes" id="UP000184052">
    <property type="component" value="Unassembled WGS sequence"/>
</dbReference>
<dbReference type="OrthoDB" id="1799310at2"/>